<evidence type="ECO:0000313" key="3">
    <source>
        <dbReference type="Proteomes" id="UP000434850"/>
    </source>
</evidence>
<dbReference type="PANTHER" id="PTHR43798">
    <property type="entry name" value="MONOACYLGLYCEROL LIPASE"/>
    <property type="match status" value="1"/>
</dbReference>
<dbReference type="GO" id="GO:0016787">
    <property type="term" value="F:hydrolase activity"/>
    <property type="evidence" value="ECO:0007669"/>
    <property type="project" value="UniProtKB-KW"/>
</dbReference>
<dbReference type="Pfam" id="PF00975">
    <property type="entry name" value="Thioesterase"/>
    <property type="match status" value="1"/>
</dbReference>
<dbReference type="OrthoDB" id="2247630at2"/>
<sequence>METTPPVKPTLVLLHYFGGAAASWQWLIKGIGSEYNCVAINLPGFGGAAALSAPNLSNMASFVIDYVNQHVDTDSYILAGHSMGGKIAMEVAYLSKSTDKRVQQLILLAPSPPTIEKMPDAEKQRMLIHPNYNEAVTTVANGTVIKLEGAILETAIATQLQADPTTWNWWINDGMNESIATHAKDLKIPVTLIVSKDDPAITQQMTTDETIPNLPASTHVVWTEGIGHLFQLENPEWLAKTLSGVIK</sequence>
<dbReference type="InterPro" id="IPR029058">
    <property type="entry name" value="AB_hydrolase_fold"/>
</dbReference>
<protein>
    <submittedName>
        <fullName evidence="2">Alpha/beta fold hydrolase</fullName>
    </submittedName>
</protein>
<evidence type="ECO:0000313" key="2">
    <source>
        <dbReference type="EMBL" id="MVN92834.1"/>
    </source>
</evidence>
<feature type="domain" description="Thioesterase" evidence="1">
    <location>
        <begin position="10"/>
        <end position="239"/>
    </location>
</feature>
<keyword evidence="3" id="KW-1185">Reference proteome</keyword>
<dbReference type="Proteomes" id="UP000434850">
    <property type="component" value="Unassembled WGS sequence"/>
</dbReference>
<organism evidence="2 3">
    <name type="scientific">Mucilaginibacter aquatilis</name>
    <dbReference type="NCBI Taxonomy" id="1517760"/>
    <lineage>
        <taxon>Bacteria</taxon>
        <taxon>Pseudomonadati</taxon>
        <taxon>Bacteroidota</taxon>
        <taxon>Sphingobacteriia</taxon>
        <taxon>Sphingobacteriales</taxon>
        <taxon>Sphingobacteriaceae</taxon>
        <taxon>Mucilaginibacter</taxon>
    </lineage>
</organism>
<proteinExistence type="predicted"/>
<keyword evidence="2" id="KW-0378">Hydrolase</keyword>
<evidence type="ECO:0000259" key="1">
    <source>
        <dbReference type="Pfam" id="PF00975"/>
    </source>
</evidence>
<dbReference type="RefSeq" id="WP_157543146.1">
    <property type="nucleotide sequence ID" value="NZ_WQLA01000007.1"/>
</dbReference>
<dbReference type="AlphaFoldDB" id="A0A6I4IRG4"/>
<dbReference type="Gene3D" id="3.40.50.1820">
    <property type="entry name" value="alpha/beta hydrolase"/>
    <property type="match status" value="1"/>
</dbReference>
<reference evidence="2 3" key="1">
    <citation type="submission" date="2019-12" db="EMBL/GenBank/DDBJ databases">
        <title>Mucilaginibacter sp. HME9299 genome sequencing and assembly.</title>
        <authorList>
            <person name="Kang H."/>
            <person name="Kim H."/>
            <person name="Joh K."/>
        </authorList>
    </citation>
    <scope>NUCLEOTIDE SEQUENCE [LARGE SCALE GENOMIC DNA]</scope>
    <source>
        <strain evidence="2 3">HME9299</strain>
    </source>
</reference>
<dbReference type="InterPro" id="IPR050266">
    <property type="entry name" value="AB_hydrolase_sf"/>
</dbReference>
<dbReference type="SUPFAM" id="SSF53474">
    <property type="entry name" value="alpha/beta-Hydrolases"/>
    <property type="match status" value="1"/>
</dbReference>
<dbReference type="EMBL" id="WQLA01000007">
    <property type="protein sequence ID" value="MVN92834.1"/>
    <property type="molecule type" value="Genomic_DNA"/>
</dbReference>
<accession>A0A6I4IRG4</accession>
<comment type="caution">
    <text evidence="2">The sequence shown here is derived from an EMBL/GenBank/DDBJ whole genome shotgun (WGS) entry which is preliminary data.</text>
</comment>
<gene>
    <name evidence="2" type="ORF">GO816_16990</name>
</gene>
<name>A0A6I4IRG4_9SPHI</name>
<dbReference type="InterPro" id="IPR001031">
    <property type="entry name" value="Thioesterase"/>
</dbReference>